<protein>
    <submittedName>
        <fullName evidence="9">Dpy-19-like 1</fullName>
    </submittedName>
</protein>
<keyword evidence="3" id="KW-0328">Glycosyltransferase</keyword>
<accession>A0AAV4EG76</accession>
<comment type="similarity">
    <text evidence="2">Belongs to the dpy-19 family.</text>
</comment>
<evidence type="ECO:0000256" key="3">
    <source>
        <dbReference type="ARBA" id="ARBA00022676"/>
    </source>
</evidence>
<evidence type="ECO:0000256" key="8">
    <source>
        <dbReference type="SAM" id="Phobius"/>
    </source>
</evidence>
<sequence length="423" mass="48277">MIDADSVSHGLHEIMRDNITEFPSTINTLKRFNLYPEVILGIAYRLYQSISDFYGYRTKICWKVNRGEGMSPVSSCEVYQSDVDFTTERKFWLPILCTSNVSCYAYLTFAQFALLTQTLAVFGVYVLQLIPKATFITVVAGQSAHIGEIFRSKFSDFQNFHTMLYTCAKEFDFIETETLWKLLKTLLIPNAAIVLIALIGQLIYHTLQTLAFTAMALLIMRLKLFWTPQLCLISSLIASRQLFGWGKKEVHFAVIAGVLACMAVSGSANIKHELSIIGEFSNYPQEELVEWINGKTDKDAVFAGSMPVMATVKLCTHRPIVNHPHYEDAGLRERTKTVYTTYSRKPVEEVKKNLQRLGVQYLILEDGWCRRRSRPGCSLPEIWDLEDKENFGKEPSCMKLQKKPGPYFKLVFANSVYQVLQLK</sequence>
<keyword evidence="7 8" id="KW-0472">Membrane</keyword>
<name>A0AAV4EG76_9GAST</name>
<organism evidence="9 10">
    <name type="scientific">Elysia marginata</name>
    <dbReference type="NCBI Taxonomy" id="1093978"/>
    <lineage>
        <taxon>Eukaryota</taxon>
        <taxon>Metazoa</taxon>
        <taxon>Spiralia</taxon>
        <taxon>Lophotrochozoa</taxon>
        <taxon>Mollusca</taxon>
        <taxon>Gastropoda</taxon>
        <taxon>Heterobranchia</taxon>
        <taxon>Euthyneura</taxon>
        <taxon>Panpulmonata</taxon>
        <taxon>Sacoglossa</taxon>
        <taxon>Placobranchoidea</taxon>
        <taxon>Plakobranchidae</taxon>
        <taxon>Elysia</taxon>
    </lineage>
</organism>
<keyword evidence="10" id="KW-1185">Reference proteome</keyword>
<evidence type="ECO:0000313" key="9">
    <source>
        <dbReference type="EMBL" id="GFR59750.1"/>
    </source>
</evidence>
<dbReference type="Proteomes" id="UP000762676">
    <property type="component" value="Unassembled WGS sequence"/>
</dbReference>
<comment type="subcellular location">
    <subcellularLocation>
        <location evidence="1">Membrane</location>
        <topology evidence="1">Multi-pass membrane protein</topology>
    </subcellularLocation>
</comment>
<keyword evidence="6 8" id="KW-1133">Transmembrane helix</keyword>
<evidence type="ECO:0000256" key="2">
    <source>
        <dbReference type="ARBA" id="ARBA00008744"/>
    </source>
</evidence>
<feature type="transmembrane region" description="Helical" evidence="8">
    <location>
        <begin position="186"/>
        <end position="204"/>
    </location>
</feature>
<evidence type="ECO:0000313" key="10">
    <source>
        <dbReference type="Proteomes" id="UP000762676"/>
    </source>
</evidence>
<dbReference type="InterPro" id="IPR018732">
    <property type="entry name" value="Dpy-19/Dpy-19-like"/>
</dbReference>
<dbReference type="PANTHER" id="PTHR31488">
    <property type="entry name" value="DPY-19-LIKE 1, LIKE (H. SAPIENS)"/>
    <property type="match status" value="1"/>
</dbReference>
<dbReference type="GO" id="GO:0000030">
    <property type="term" value="F:mannosyltransferase activity"/>
    <property type="evidence" value="ECO:0007669"/>
    <property type="project" value="TreeGrafter"/>
</dbReference>
<evidence type="ECO:0000256" key="5">
    <source>
        <dbReference type="ARBA" id="ARBA00022692"/>
    </source>
</evidence>
<dbReference type="PANTHER" id="PTHR31488:SF1">
    <property type="entry name" value="C-MANNOSYLTRANSFERASE DPY19L1"/>
    <property type="match status" value="1"/>
</dbReference>
<comment type="caution">
    <text evidence="9">The sequence shown here is derived from an EMBL/GenBank/DDBJ whole genome shotgun (WGS) entry which is preliminary data.</text>
</comment>
<gene>
    <name evidence="9" type="ORF">ElyMa_000062400</name>
</gene>
<keyword evidence="5 8" id="KW-0812">Transmembrane</keyword>
<evidence type="ECO:0000256" key="6">
    <source>
        <dbReference type="ARBA" id="ARBA00022989"/>
    </source>
</evidence>
<evidence type="ECO:0000256" key="4">
    <source>
        <dbReference type="ARBA" id="ARBA00022679"/>
    </source>
</evidence>
<dbReference type="GO" id="GO:0005637">
    <property type="term" value="C:nuclear inner membrane"/>
    <property type="evidence" value="ECO:0007669"/>
    <property type="project" value="TreeGrafter"/>
</dbReference>
<dbReference type="EMBL" id="BMAT01000104">
    <property type="protein sequence ID" value="GFR59750.1"/>
    <property type="molecule type" value="Genomic_DNA"/>
</dbReference>
<proteinExistence type="inferred from homology"/>
<dbReference type="Pfam" id="PF10034">
    <property type="entry name" value="Dpy19"/>
    <property type="match status" value="3"/>
</dbReference>
<evidence type="ECO:0000256" key="1">
    <source>
        <dbReference type="ARBA" id="ARBA00004141"/>
    </source>
</evidence>
<reference evidence="9 10" key="1">
    <citation type="journal article" date="2021" name="Elife">
        <title>Chloroplast acquisition without the gene transfer in kleptoplastic sea slugs, Plakobranchus ocellatus.</title>
        <authorList>
            <person name="Maeda T."/>
            <person name="Takahashi S."/>
            <person name="Yoshida T."/>
            <person name="Shimamura S."/>
            <person name="Takaki Y."/>
            <person name="Nagai Y."/>
            <person name="Toyoda A."/>
            <person name="Suzuki Y."/>
            <person name="Arimoto A."/>
            <person name="Ishii H."/>
            <person name="Satoh N."/>
            <person name="Nishiyama T."/>
            <person name="Hasebe M."/>
            <person name="Maruyama T."/>
            <person name="Minagawa J."/>
            <person name="Obokata J."/>
            <person name="Shigenobu S."/>
        </authorList>
    </citation>
    <scope>NUCLEOTIDE SEQUENCE [LARGE SCALE GENOMIC DNA]</scope>
</reference>
<dbReference type="AlphaFoldDB" id="A0AAV4EG76"/>
<keyword evidence="4" id="KW-0808">Transferase</keyword>
<evidence type="ECO:0000256" key="7">
    <source>
        <dbReference type="ARBA" id="ARBA00023136"/>
    </source>
</evidence>